<dbReference type="InterPro" id="IPR002524">
    <property type="entry name" value="Cation_efflux"/>
</dbReference>
<evidence type="ECO:0000259" key="8">
    <source>
        <dbReference type="Pfam" id="PF01545"/>
    </source>
</evidence>
<evidence type="ECO:0000256" key="1">
    <source>
        <dbReference type="ARBA" id="ARBA00004141"/>
    </source>
</evidence>
<dbReference type="SUPFAM" id="SSF161111">
    <property type="entry name" value="Cation efflux protein transmembrane domain-like"/>
    <property type="match status" value="1"/>
</dbReference>
<proteinExistence type="inferred from homology"/>
<dbReference type="RefSeq" id="WP_347438806.1">
    <property type="nucleotide sequence ID" value="NZ_CP089291.1"/>
</dbReference>
<dbReference type="Gene3D" id="1.20.1510.10">
    <property type="entry name" value="Cation efflux protein transmembrane domain"/>
    <property type="match status" value="1"/>
</dbReference>
<accession>A0ABY4CS98</accession>
<dbReference type="SUPFAM" id="SSF160240">
    <property type="entry name" value="Cation efflux protein cytoplasmic domain-like"/>
    <property type="match status" value="1"/>
</dbReference>
<keyword evidence="5 7" id="KW-1133">Transmembrane helix</keyword>
<evidence type="ECO:0000259" key="9">
    <source>
        <dbReference type="Pfam" id="PF16916"/>
    </source>
</evidence>
<comment type="subcellular location">
    <subcellularLocation>
        <location evidence="1">Membrane</location>
        <topology evidence="1">Multi-pass membrane protein</topology>
    </subcellularLocation>
</comment>
<keyword evidence="11" id="KW-1185">Reference proteome</keyword>
<feature type="transmembrane region" description="Helical" evidence="7">
    <location>
        <begin position="185"/>
        <end position="205"/>
    </location>
</feature>
<feature type="domain" description="Cation efflux protein transmembrane" evidence="8">
    <location>
        <begin position="13"/>
        <end position="216"/>
    </location>
</feature>
<feature type="transmembrane region" description="Helical" evidence="7">
    <location>
        <begin position="119"/>
        <end position="139"/>
    </location>
</feature>
<feature type="transmembrane region" description="Helical" evidence="7">
    <location>
        <begin position="160"/>
        <end position="179"/>
    </location>
</feature>
<keyword evidence="3" id="KW-0813">Transport</keyword>
<evidence type="ECO:0000256" key="2">
    <source>
        <dbReference type="ARBA" id="ARBA00008114"/>
    </source>
</evidence>
<dbReference type="Gene3D" id="3.30.70.1350">
    <property type="entry name" value="Cation efflux protein, cytoplasmic domain"/>
    <property type="match status" value="1"/>
</dbReference>
<dbReference type="InterPro" id="IPR050291">
    <property type="entry name" value="CDF_Transporter"/>
</dbReference>
<dbReference type="EMBL" id="CP089291">
    <property type="protein sequence ID" value="UOF92121.1"/>
    <property type="molecule type" value="Genomic_DNA"/>
</dbReference>
<organism evidence="10 11">
    <name type="scientific">Fodinisporobacter ferrooxydans</name>
    <dbReference type="NCBI Taxonomy" id="2901836"/>
    <lineage>
        <taxon>Bacteria</taxon>
        <taxon>Bacillati</taxon>
        <taxon>Bacillota</taxon>
        <taxon>Bacilli</taxon>
        <taxon>Bacillales</taxon>
        <taxon>Alicyclobacillaceae</taxon>
        <taxon>Fodinisporobacter</taxon>
    </lineage>
</organism>
<keyword evidence="6 7" id="KW-0472">Membrane</keyword>
<gene>
    <name evidence="10" type="ORF">LSG31_07965</name>
</gene>
<dbReference type="PANTHER" id="PTHR43840">
    <property type="entry name" value="MITOCHONDRIAL METAL TRANSPORTER 1-RELATED"/>
    <property type="match status" value="1"/>
</dbReference>
<dbReference type="PANTHER" id="PTHR43840:SF15">
    <property type="entry name" value="MITOCHONDRIAL METAL TRANSPORTER 1-RELATED"/>
    <property type="match status" value="1"/>
</dbReference>
<dbReference type="InterPro" id="IPR036837">
    <property type="entry name" value="Cation_efflux_CTD_sf"/>
</dbReference>
<protein>
    <submittedName>
        <fullName evidence="10">Cation diffusion facilitator family transporter</fullName>
    </submittedName>
</protein>
<evidence type="ECO:0000256" key="6">
    <source>
        <dbReference type="ARBA" id="ARBA00023136"/>
    </source>
</evidence>
<dbReference type="InterPro" id="IPR027469">
    <property type="entry name" value="Cation_efflux_TMD_sf"/>
</dbReference>
<evidence type="ECO:0000256" key="3">
    <source>
        <dbReference type="ARBA" id="ARBA00022448"/>
    </source>
</evidence>
<dbReference type="InterPro" id="IPR027470">
    <property type="entry name" value="Cation_efflux_CTD"/>
</dbReference>
<dbReference type="Pfam" id="PF01545">
    <property type="entry name" value="Cation_efflux"/>
    <property type="match status" value="1"/>
</dbReference>
<reference evidence="10" key="1">
    <citation type="submission" date="2021-12" db="EMBL/GenBank/DDBJ databases">
        <title>Alicyclobacillaceae gen. nov., sp. nov., isolated from chalcocite enrichment system.</title>
        <authorList>
            <person name="Jiang Z."/>
        </authorList>
    </citation>
    <scope>NUCLEOTIDE SEQUENCE</scope>
    <source>
        <strain evidence="10">MYW30-H2</strain>
    </source>
</reference>
<evidence type="ECO:0000313" key="10">
    <source>
        <dbReference type="EMBL" id="UOF92121.1"/>
    </source>
</evidence>
<dbReference type="InterPro" id="IPR058533">
    <property type="entry name" value="Cation_efflux_TM"/>
</dbReference>
<keyword evidence="4 7" id="KW-0812">Transmembrane</keyword>
<evidence type="ECO:0000256" key="4">
    <source>
        <dbReference type="ARBA" id="ARBA00022692"/>
    </source>
</evidence>
<dbReference type="Pfam" id="PF16916">
    <property type="entry name" value="ZT_dimer"/>
    <property type="match status" value="1"/>
</dbReference>
<sequence>MERERISRWVGGVSTFSNILLTAVKCIVGIWAGSDALFADGIHSATDSLASMAVLGAISISNRPADEDHPYGHGKAEVIASAVVAVVLILAGFDVIYSSTKSIWHHQQTGSDSVGMESWALWAAIVSLVIKEILYRYTIRKARMLQSQALEALAEDHRSDVWASLAAAIGIGIAIIGIVKNMPLLTYADPVAGILVGLLILYISYRMGYGAVQTLMERNAPPEFIQSLEDLVSSVTGVERIDRIRAREHGHYILVDVRISVLGTLTIQEGHDLSREVKHSIMEKHKRVHEVLIHLNPYYKENGNKEDDSGSDDEPVID</sequence>
<evidence type="ECO:0000313" key="11">
    <source>
        <dbReference type="Proteomes" id="UP000830167"/>
    </source>
</evidence>
<evidence type="ECO:0000256" key="5">
    <source>
        <dbReference type="ARBA" id="ARBA00022989"/>
    </source>
</evidence>
<name>A0ABY4CS98_9BACL</name>
<evidence type="ECO:0000256" key="7">
    <source>
        <dbReference type="SAM" id="Phobius"/>
    </source>
</evidence>
<comment type="similarity">
    <text evidence="2">Belongs to the cation diffusion facilitator (CDF) transporter (TC 2.A.4) family.</text>
</comment>
<dbReference type="NCBIfam" id="TIGR01297">
    <property type="entry name" value="CDF"/>
    <property type="match status" value="1"/>
</dbReference>
<feature type="domain" description="Cation efflux protein cytoplasmic" evidence="9">
    <location>
        <begin position="221"/>
        <end position="298"/>
    </location>
</feature>
<feature type="transmembrane region" description="Helical" evidence="7">
    <location>
        <begin position="78"/>
        <end position="99"/>
    </location>
</feature>
<dbReference type="Proteomes" id="UP000830167">
    <property type="component" value="Chromosome"/>
</dbReference>